<organism evidence="5 6">
    <name type="scientific">Helicostylum pulchrum</name>
    <dbReference type="NCBI Taxonomy" id="562976"/>
    <lineage>
        <taxon>Eukaryota</taxon>
        <taxon>Fungi</taxon>
        <taxon>Fungi incertae sedis</taxon>
        <taxon>Mucoromycota</taxon>
        <taxon>Mucoromycotina</taxon>
        <taxon>Mucoromycetes</taxon>
        <taxon>Mucorales</taxon>
        <taxon>Mucorineae</taxon>
        <taxon>Mucoraceae</taxon>
        <taxon>Helicostylum</taxon>
    </lineage>
</organism>
<comment type="similarity">
    <text evidence="4">Belongs to the cytochrome P450 family.</text>
</comment>
<evidence type="ECO:0000313" key="5">
    <source>
        <dbReference type="EMBL" id="GAA5798505.1"/>
    </source>
</evidence>
<dbReference type="InterPro" id="IPR002401">
    <property type="entry name" value="Cyt_P450_E_grp-I"/>
</dbReference>
<keyword evidence="6" id="KW-1185">Reference proteome</keyword>
<keyword evidence="4" id="KW-0503">Monooxygenase</keyword>
<sequence>MNQLHKLQEYLPASALERKNMLPVVSIASAASIFFASYRFFSSDQESKTKYKKIPMPGSNYPYVGHIWSLGELPGRTIQKWHGELGPLINLKMGVKNWVLVDDPILAQKIFVSNGVKTSFRSRNVFTFDHYSMGGMGLAFAQPDDRWKFSRSAALTVLAPKHIEKYMPTIRKEARDVTNRFLESTEKQGFCDPVEEFKLYALNVIFKTVAGRSFTSNEDPDYKKLKRIMEYNIKNSAWENDLSNFLPILSVYEYFFGTLAEQKAFIRDERDPFFKRVVEDSDIIEGPNVLKSLAEAGFDLSFNEKLVLASDIILAAADTVSVSMAWNICALMHHPDIQNKVSTEIDEFVKLNGQLPGLNDKGSMPYTMSVMKEGLRFKATTPLGLAHTTREDVYVDGYMIPKHSAIISSMDSMHLRADIYPEPEKYIPERFLNNTKPMQTAANGKVEDRDHFNFGWGRRICPGISMAEAQLFIALVEIFSTCHILPTSEGLPDTDDAVNGGLTAPPAPFKAKFVKRTDIRT</sequence>
<protein>
    <recommendedName>
        <fullName evidence="7">Cytochrome P450</fullName>
    </recommendedName>
</protein>
<dbReference type="InterPro" id="IPR017972">
    <property type="entry name" value="Cyt_P450_CS"/>
</dbReference>
<proteinExistence type="inferred from homology"/>
<evidence type="ECO:0000313" key="6">
    <source>
        <dbReference type="Proteomes" id="UP001476247"/>
    </source>
</evidence>
<dbReference type="InterPro" id="IPR036396">
    <property type="entry name" value="Cyt_P450_sf"/>
</dbReference>
<dbReference type="SUPFAM" id="SSF48264">
    <property type="entry name" value="Cytochrome P450"/>
    <property type="match status" value="1"/>
</dbReference>
<gene>
    <name evidence="5" type="ORF">HPULCUR_003909</name>
</gene>
<comment type="caution">
    <text evidence="5">The sequence shown here is derived from an EMBL/GenBank/DDBJ whole genome shotgun (WGS) entry which is preliminary data.</text>
</comment>
<dbReference type="Pfam" id="PF00067">
    <property type="entry name" value="p450"/>
    <property type="match status" value="1"/>
</dbReference>
<keyword evidence="1 4" id="KW-0479">Metal-binding</keyword>
<evidence type="ECO:0008006" key="7">
    <source>
        <dbReference type="Google" id="ProtNLM"/>
    </source>
</evidence>
<keyword evidence="2 4" id="KW-0560">Oxidoreductase</keyword>
<dbReference type="Gene3D" id="1.10.630.10">
    <property type="entry name" value="Cytochrome P450"/>
    <property type="match status" value="1"/>
</dbReference>
<dbReference type="PANTHER" id="PTHR46300:SF6">
    <property type="entry name" value="CYTOCHROME P450 2C30"/>
    <property type="match status" value="1"/>
</dbReference>
<dbReference type="PRINTS" id="PR00385">
    <property type="entry name" value="P450"/>
</dbReference>
<dbReference type="PROSITE" id="PS00086">
    <property type="entry name" value="CYTOCHROME_P450"/>
    <property type="match status" value="1"/>
</dbReference>
<keyword evidence="3 4" id="KW-0408">Iron</keyword>
<keyword evidence="4" id="KW-0349">Heme</keyword>
<reference evidence="5 6" key="1">
    <citation type="submission" date="2024-04" db="EMBL/GenBank/DDBJ databases">
        <title>genome sequences of Mucor flavus KT1a and Helicostylum pulchrum KT1b strains isolation_sourced from the surface of a dry-aged beef.</title>
        <authorList>
            <person name="Toyotome T."/>
            <person name="Hosono M."/>
            <person name="Torimaru M."/>
            <person name="Fukuda K."/>
            <person name="Mikami N."/>
        </authorList>
    </citation>
    <scope>NUCLEOTIDE SEQUENCE [LARGE SCALE GENOMIC DNA]</scope>
    <source>
        <strain evidence="5 6">KT1b</strain>
    </source>
</reference>
<dbReference type="Proteomes" id="UP001476247">
    <property type="component" value="Unassembled WGS sequence"/>
</dbReference>
<dbReference type="InterPro" id="IPR001128">
    <property type="entry name" value="Cyt_P450"/>
</dbReference>
<name>A0ABP9XVW9_9FUNG</name>
<dbReference type="PRINTS" id="PR00463">
    <property type="entry name" value="EP450I"/>
</dbReference>
<dbReference type="PANTHER" id="PTHR46300">
    <property type="entry name" value="P450, PUTATIVE (EUROFUNG)-RELATED-RELATED"/>
    <property type="match status" value="1"/>
</dbReference>
<evidence type="ECO:0000256" key="3">
    <source>
        <dbReference type="ARBA" id="ARBA00023004"/>
    </source>
</evidence>
<accession>A0ABP9XVW9</accession>
<dbReference type="InterPro" id="IPR050364">
    <property type="entry name" value="Cytochrome_P450_fung"/>
</dbReference>
<dbReference type="EMBL" id="BAABUJ010000010">
    <property type="protein sequence ID" value="GAA5798505.1"/>
    <property type="molecule type" value="Genomic_DNA"/>
</dbReference>
<evidence type="ECO:0000256" key="4">
    <source>
        <dbReference type="RuleBase" id="RU000461"/>
    </source>
</evidence>
<evidence type="ECO:0000256" key="1">
    <source>
        <dbReference type="ARBA" id="ARBA00022723"/>
    </source>
</evidence>
<evidence type="ECO:0000256" key="2">
    <source>
        <dbReference type="ARBA" id="ARBA00023002"/>
    </source>
</evidence>